<reference evidence="7" key="1">
    <citation type="submission" date="2015-07" db="EMBL/GenBank/DDBJ databases">
        <title>MeaNS - Measles Nucleotide Surveillance Program.</title>
        <authorList>
            <person name="Tran T."/>
            <person name="Druce J."/>
        </authorList>
    </citation>
    <scope>NUCLEOTIDE SEQUENCE</scope>
    <source>
        <strain evidence="7">UCB-OBI-ISO-001</strain>
        <tissue evidence="7">Gonad</tissue>
    </source>
</reference>
<feature type="transmembrane region" description="Helical" evidence="5">
    <location>
        <begin position="227"/>
        <end position="248"/>
    </location>
</feature>
<dbReference type="GO" id="GO:0016020">
    <property type="term" value="C:membrane"/>
    <property type="evidence" value="ECO:0007669"/>
    <property type="project" value="UniProtKB-SubCell"/>
</dbReference>
<evidence type="ECO:0000256" key="3">
    <source>
        <dbReference type="ARBA" id="ARBA00022989"/>
    </source>
</evidence>
<feature type="transmembrane region" description="Helical" evidence="5">
    <location>
        <begin position="358"/>
        <end position="378"/>
    </location>
</feature>
<evidence type="ECO:0000256" key="5">
    <source>
        <dbReference type="SAM" id="Phobius"/>
    </source>
</evidence>
<evidence type="ECO:0000259" key="6">
    <source>
        <dbReference type="PROSITE" id="PS50850"/>
    </source>
</evidence>
<feature type="transmembrane region" description="Helical" evidence="5">
    <location>
        <begin position="102"/>
        <end position="121"/>
    </location>
</feature>
<feature type="transmembrane region" description="Helical" evidence="5">
    <location>
        <begin position="199"/>
        <end position="221"/>
    </location>
</feature>
<dbReference type="EMBL" id="KQ420672">
    <property type="protein sequence ID" value="KOF79656.1"/>
    <property type="molecule type" value="Genomic_DNA"/>
</dbReference>
<gene>
    <name evidence="7" type="ORF">OCBIM_22029180mg</name>
</gene>
<accession>A0A0L8GRI4</accession>
<feature type="transmembrane region" description="Helical" evidence="5">
    <location>
        <begin position="288"/>
        <end position="307"/>
    </location>
</feature>
<comment type="subcellular location">
    <subcellularLocation>
        <location evidence="1">Membrane</location>
        <topology evidence="1">Multi-pass membrane protein</topology>
    </subcellularLocation>
</comment>
<feature type="domain" description="Major facilitator superfamily (MFS) profile" evidence="6">
    <location>
        <begin position="44"/>
        <end position="474"/>
    </location>
</feature>
<dbReference type="PROSITE" id="PS50850">
    <property type="entry name" value="MFS"/>
    <property type="match status" value="1"/>
</dbReference>
<dbReference type="OrthoDB" id="419734at2759"/>
<feature type="transmembrane region" description="Helical" evidence="5">
    <location>
        <begin position="452"/>
        <end position="470"/>
    </location>
</feature>
<dbReference type="Gene3D" id="1.20.1250.20">
    <property type="entry name" value="MFS general substrate transporter like domains"/>
    <property type="match status" value="1"/>
</dbReference>
<feature type="transmembrane region" description="Helical" evidence="5">
    <location>
        <begin position="417"/>
        <end position="440"/>
    </location>
</feature>
<dbReference type="PANTHER" id="PTHR23507:SF1">
    <property type="entry name" value="FI18259P1-RELATED"/>
    <property type="match status" value="1"/>
</dbReference>
<feature type="transmembrane region" description="Helical" evidence="5">
    <location>
        <begin position="327"/>
        <end position="346"/>
    </location>
</feature>
<organism evidence="7">
    <name type="scientific">Octopus bimaculoides</name>
    <name type="common">California two-spotted octopus</name>
    <dbReference type="NCBI Taxonomy" id="37653"/>
    <lineage>
        <taxon>Eukaryota</taxon>
        <taxon>Metazoa</taxon>
        <taxon>Spiralia</taxon>
        <taxon>Lophotrochozoa</taxon>
        <taxon>Mollusca</taxon>
        <taxon>Cephalopoda</taxon>
        <taxon>Coleoidea</taxon>
        <taxon>Octopodiformes</taxon>
        <taxon>Octopoda</taxon>
        <taxon>Incirrata</taxon>
        <taxon>Octopodidae</taxon>
        <taxon>Octopus</taxon>
    </lineage>
</organism>
<feature type="transmembrane region" description="Helical" evidence="5">
    <location>
        <begin position="133"/>
        <end position="154"/>
    </location>
</feature>
<dbReference type="InterPro" id="IPR020846">
    <property type="entry name" value="MFS_dom"/>
</dbReference>
<proteinExistence type="predicted"/>
<dbReference type="PANTHER" id="PTHR23507">
    <property type="entry name" value="ZGC:174356"/>
    <property type="match status" value="1"/>
</dbReference>
<dbReference type="OMA" id="GMEIPLF"/>
<feature type="transmembrane region" description="Helical" evidence="5">
    <location>
        <begin position="160"/>
        <end position="187"/>
    </location>
</feature>
<keyword evidence="2 5" id="KW-0812">Transmembrane</keyword>
<evidence type="ECO:0000256" key="2">
    <source>
        <dbReference type="ARBA" id="ARBA00022692"/>
    </source>
</evidence>
<feature type="transmembrane region" description="Helical" evidence="5">
    <location>
        <begin position="384"/>
        <end position="405"/>
    </location>
</feature>
<dbReference type="AlphaFoldDB" id="A0A0L8GRI4"/>
<evidence type="ECO:0000256" key="4">
    <source>
        <dbReference type="ARBA" id="ARBA00023136"/>
    </source>
</evidence>
<keyword evidence="4 5" id="KW-0472">Membrane</keyword>
<evidence type="ECO:0000256" key="1">
    <source>
        <dbReference type="ARBA" id="ARBA00004141"/>
    </source>
</evidence>
<dbReference type="InterPro" id="IPR036259">
    <property type="entry name" value="MFS_trans_sf"/>
</dbReference>
<name>A0A0L8GRI4_OCTBM</name>
<protein>
    <recommendedName>
        <fullName evidence="6">Major facilitator superfamily (MFS) profile domain-containing protein</fullName>
    </recommendedName>
</protein>
<keyword evidence="3 5" id="KW-1133">Transmembrane helix</keyword>
<evidence type="ECO:0000313" key="7">
    <source>
        <dbReference type="EMBL" id="KOF79656.1"/>
    </source>
</evidence>
<dbReference type="KEGG" id="obi:106875144"/>
<dbReference type="InterPro" id="IPR011701">
    <property type="entry name" value="MFS"/>
</dbReference>
<sequence>MFSEEEESMGELLIENPTPRRTGRVKYHSWLFFYSKMPSIKTIVEPLLFLYMFTQFMNATVFQNLLYSRICLQNFNASICSVLSNGSFVSEENYVQGQTSKWILYCNIVLLIPSTFVSFFFGPFSDKVSRKIVIILPIIGNVLLFCVCALVSYFENTPLGYILLGYFLSGILGGYIGMLMAILSYATHVTDVKFRTIRIGIVESMIFFAGTIGVFLSGILLKYIGFVWVYVLMAGCCIVAIIYCIIIIEDINTSGESVYKNLLTIFKIQHLKDLISFITKPRNSDVRIVLFLSITVIGVMMFLIMGEMDINLLYLRHSPISATIIEVGYFVAIESAVRGVSLVVLLPLLKKFLNPNDFFLCIAGLISRAAASITLSLIRVKRLIYFVPFISLFLGFSSVAMRGVCSSFVLKEEQGKLFTIISCLQNITSLIASLSFNEIYSATVAIDPGICYYGSAGISILLVCLTLFLWTRHRRIKSYTILQETDVPAHGET</sequence>
<dbReference type="Pfam" id="PF07690">
    <property type="entry name" value="MFS_1"/>
    <property type="match status" value="1"/>
</dbReference>
<dbReference type="GO" id="GO:0022857">
    <property type="term" value="F:transmembrane transporter activity"/>
    <property type="evidence" value="ECO:0007669"/>
    <property type="project" value="InterPro"/>
</dbReference>
<dbReference type="SUPFAM" id="SSF103473">
    <property type="entry name" value="MFS general substrate transporter"/>
    <property type="match status" value="1"/>
</dbReference>